<reference evidence="3" key="1">
    <citation type="journal article" date="2023" name="Mol. Phylogenet. Evol.">
        <title>Genome-scale phylogeny and comparative genomics of the fungal order Sordariales.</title>
        <authorList>
            <person name="Hensen N."/>
            <person name="Bonometti L."/>
            <person name="Westerberg I."/>
            <person name="Brannstrom I.O."/>
            <person name="Guillou S."/>
            <person name="Cros-Aarteil S."/>
            <person name="Calhoun S."/>
            <person name="Haridas S."/>
            <person name="Kuo A."/>
            <person name="Mondo S."/>
            <person name="Pangilinan J."/>
            <person name="Riley R."/>
            <person name="LaButti K."/>
            <person name="Andreopoulos B."/>
            <person name="Lipzen A."/>
            <person name="Chen C."/>
            <person name="Yan M."/>
            <person name="Daum C."/>
            <person name="Ng V."/>
            <person name="Clum A."/>
            <person name="Steindorff A."/>
            <person name="Ohm R.A."/>
            <person name="Martin F."/>
            <person name="Silar P."/>
            <person name="Natvig D.O."/>
            <person name="Lalanne C."/>
            <person name="Gautier V."/>
            <person name="Ament-Velasquez S.L."/>
            <person name="Kruys A."/>
            <person name="Hutchinson M.I."/>
            <person name="Powell A.J."/>
            <person name="Barry K."/>
            <person name="Miller A.N."/>
            <person name="Grigoriev I.V."/>
            <person name="Debuchy R."/>
            <person name="Gladieux P."/>
            <person name="Hiltunen Thoren M."/>
            <person name="Johannesson H."/>
        </authorList>
    </citation>
    <scope>NUCLEOTIDE SEQUENCE [LARGE SCALE GENOMIC DNA]</scope>
    <source>
        <strain evidence="3">CBS 340.73</strain>
    </source>
</reference>
<name>A0AAN6NH15_9PEZI</name>
<dbReference type="EMBL" id="MU853756">
    <property type="protein sequence ID" value="KAK3944966.1"/>
    <property type="molecule type" value="Genomic_DNA"/>
</dbReference>
<comment type="caution">
    <text evidence="2">The sequence shown here is derived from an EMBL/GenBank/DDBJ whole genome shotgun (WGS) entry which is preliminary data.</text>
</comment>
<dbReference type="Proteomes" id="UP001303473">
    <property type="component" value="Unassembled WGS sequence"/>
</dbReference>
<evidence type="ECO:0000313" key="3">
    <source>
        <dbReference type="Proteomes" id="UP001303473"/>
    </source>
</evidence>
<feature type="signal peptide" evidence="1">
    <location>
        <begin position="1"/>
        <end position="20"/>
    </location>
</feature>
<keyword evidence="3" id="KW-1185">Reference proteome</keyword>
<evidence type="ECO:0000256" key="1">
    <source>
        <dbReference type="SAM" id="SignalP"/>
    </source>
</evidence>
<organism evidence="2 3">
    <name type="scientific">Diplogelasinospora grovesii</name>
    <dbReference type="NCBI Taxonomy" id="303347"/>
    <lineage>
        <taxon>Eukaryota</taxon>
        <taxon>Fungi</taxon>
        <taxon>Dikarya</taxon>
        <taxon>Ascomycota</taxon>
        <taxon>Pezizomycotina</taxon>
        <taxon>Sordariomycetes</taxon>
        <taxon>Sordariomycetidae</taxon>
        <taxon>Sordariales</taxon>
        <taxon>Diplogelasinosporaceae</taxon>
        <taxon>Diplogelasinospora</taxon>
    </lineage>
</organism>
<sequence length="196" mass="21405">MFSFVKVAALLAAAATLVSAENTLTFISQDSDARTLYFTGNPGHDEIEAVKVPGGKNVTVNIPYGWEGNFFSVTDGAEYKPGMLGEVAYNSWGGITFFDVSAIVDPNDHNGVKQMWPASAEEPVSGCEIFPCNFAYYLPDDVQTRATHETDLFCSLGNAASGVTARSLLDLVERNQEDHPFFARDFVTGKWSTKRQ</sequence>
<proteinExistence type="predicted"/>
<protein>
    <recommendedName>
        <fullName evidence="4">DNase1 protein</fullName>
    </recommendedName>
</protein>
<gene>
    <name evidence="2" type="ORF">QBC46DRAFT_130994</name>
</gene>
<accession>A0AAN6NH15</accession>
<evidence type="ECO:0008006" key="4">
    <source>
        <dbReference type="Google" id="ProtNLM"/>
    </source>
</evidence>
<evidence type="ECO:0000313" key="2">
    <source>
        <dbReference type="EMBL" id="KAK3944966.1"/>
    </source>
</evidence>
<feature type="chain" id="PRO_5042843162" description="DNase1 protein" evidence="1">
    <location>
        <begin position="21"/>
        <end position="196"/>
    </location>
</feature>
<keyword evidence="1" id="KW-0732">Signal</keyword>
<dbReference type="AlphaFoldDB" id="A0AAN6NH15"/>